<dbReference type="InterPro" id="IPR013324">
    <property type="entry name" value="RNA_pol_sigma_r3/r4-like"/>
</dbReference>
<reference evidence="8 9" key="1">
    <citation type="submission" date="2024-04" db="EMBL/GenBank/DDBJ databases">
        <title>Human intestinal bacterial collection.</title>
        <authorList>
            <person name="Pauvert C."/>
            <person name="Hitch T.C.A."/>
            <person name="Clavel T."/>
        </authorList>
    </citation>
    <scope>NUCLEOTIDE SEQUENCE [LARGE SCALE GENOMIC DNA]</scope>
    <source>
        <strain evidence="8 9">CLA-SR-H026</strain>
    </source>
</reference>
<evidence type="ECO:0000256" key="4">
    <source>
        <dbReference type="ARBA" id="ARBA00023125"/>
    </source>
</evidence>
<proteinExistence type="inferred from homology"/>
<dbReference type="InterPro" id="IPR036388">
    <property type="entry name" value="WH-like_DNA-bd_sf"/>
</dbReference>
<feature type="domain" description="RNA polymerase sigma factor 70 region 4 type 2" evidence="7">
    <location>
        <begin position="118"/>
        <end position="169"/>
    </location>
</feature>
<keyword evidence="9" id="KW-1185">Reference proteome</keyword>
<dbReference type="InterPro" id="IPR013249">
    <property type="entry name" value="RNA_pol_sigma70_r4_t2"/>
</dbReference>
<name>A0ABV1J532_9FIRM</name>
<dbReference type="Gene3D" id="1.10.10.10">
    <property type="entry name" value="Winged helix-like DNA-binding domain superfamily/Winged helix DNA-binding domain"/>
    <property type="match status" value="1"/>
</dbReference>
<organism evidence="8 9">
    <name type="scientific">Aedoeadaptatus acetigenes</name>
    <dbReference type="NCBI Taxonomy" id="2981723"/>
    <lineage>
        <taxon>Bacteria</taxon>
        <taxon>Bacillati</taxon>
        <taxon>Bacillota</taxon>
        <taxon>Tissierellia</taxon>
        <taxon>Tissierellales</taxon>
        <taxon>Peptoniphilaceae</taxon>
        <taxon>Aedoeadaptatus</taxon>
    </lineage>
</organism>
<evidence type="ECO:0000256" key="3">
    <source>
        <dbReference type="ARBA" id="ARBA00023082"/>
    </source>
</evidence>
<dbReference type="InterPro" id="IPR039425">
    <property type="entry name" value="RNA_pol_sigma-70-like"/>
</dbReference>
<evidence type="ECO:0000256" key="2">
    <source>
        <dbReference type="ARBA" id="ARBA00023015"/>
    </source>
</evidence>
<dbReference type="CDD" id="cd06171">
    <property type="entry name" value="Sigma70_r4"/>
    <property type="match status" value="1"/>
</dbReference>
<accession>A0ABV1J532</accession>
<dbReference type="SUPFAM" id="SSF88946">
    <property type="entry name" value="Sigma2 domain of RNA polymerase sigma factors"/>
    <property type="match status" value="1"/>
</dbReference>
<evidence type="ECO:0000256" key="1">
    <source>
        <dbReference type="ARBA" id="ARBA00010641"/>
    </source>
</evidence>
<dbReference type="EMBL" id="JBBNPS010000003">
    <property type="protein sequence ID" value="MEQ3353065.1"/>
    <property type="molecule type" value="Genomic_DNA"/>
</dbReference>
<dbReference type="PANTHER" id="PTHR43133">
    <property type="entry name" value="RNA POLYMERASE ECF-TYPE SIGMA FACTO"/>
    <property type="match status" value="1"/>
</dbReference>
<feature type="domain" description="RNA polymerase sigma-70 region 2" evidence="6">
    <location>
        <begin position="19"/>
        <end position="86"/>
    </location>
</feature>
<evidence type="ECO:0000256" key="5">
    <source>
        <dbReference type="ARBA" id="ARBA00023163"/>
    </source>
</evidence>
<dbReference type="Proteomes" id="UP001481872">
    <property type="component" value="Unassembled WGS sequence"/>
</dbReference>
<dbReference type="Gene3D" id="1.10.1740.10">
    <property type="match status" value="1"/>
</dbReference>
<dbReference type="PANTHER" id="PTHR43133:SF8">
    <property type="entry name" value="RNA POLYMERASE SIGMA FACTOR HI_1459-RELATED"/>
    <property type="match status" value="1"/>
</dbReference>
<dbReference type="SUPFAM" id="SSF88659">
    <property type="entry name" value="Sigma3 and sigma4 domains of RNA polymerase sigma factors"/>
    <property type="match status" value="1"/>
</dbReference>
<evidence type="ECO:0000313" key="8">
    <source>
        <dbReference type="EMBL" id="MEQ3353065.1"/>
    </source>
</evidence>
<comment type="similarity">
    <text evidence="1">Belongs to the sigma-70 factor family. ECF subfamily.</text>
</comment>
<keyword evidence="2" id="KW-0805">Transcription regulation</keyword>
<dbReference type="Pfam" id="PF04542">
    <property type="entry name" value="Sigma70_r2"/>
    <property type="match status" value="1"/>
</dbReference>
<keyword evidence="4" id="KW-0238">DNA-binding</keyword>
<dbReference type="InterPro" id="IPR007627">
    <property type="entry name" value="RNA_pol_sigma70_r2"/>
</dbReference>
<keyword evidence="5" id="KW-0804">Transcription</keyword>
<protein>
    <submittedName>
        <fullName evidence="8">Sigma-70 family RNA polymerase sigma factor</fullName>
    </submittedName>
</protein>
<evidence type="ECO:0000313" key="9">
    <source>
        <dbReference type="Proteomes" id="UP001481872"/>
    </source>
</evidence>
<sequence length="180" mass="21342">MLLQHRKDERFNQKIEHHYEKQKAFLTAYGSKCLGSKEKAEDALQECFLAIIERKADYADLSDDEFRKVAVTMMKYKCIDRLRREKKWANRAPDAYDDALDAFDDLSATYLKKEREQMAREALKKLDPLGQQILYLKYFEEKSYKEIAEELAISTNLVQVKLYRIKQKLRKMLGEEGENE</sequence>
<comment type="caution">
    <text evidence="8">The sequence shown here is derived from an EMBL/GenBank/DDBJ whole genome shotgun (WGS) entry which is preliminary data.</text>
</comment>
<dbReference type="NCBIfam" id="TIGR02937">
    <property type="entry name" value="sigma70-ECF"/>
    <property type="match status" value="1"/>
</dbReference>
<keyword evidence="3" id="KW-0731">Sigma factor</keyword>
<dbReference type="Pfam" id="PF08281">
    <property type="entry name" value="Sigma70_r4_2"/>
    <property type="match status" value="1"/>
</dbReference>
<evidence type="ECO:0000259" key="7">
    <source>
        <dbReference type="Pfam" id="PF08281"/>
    </source>
</evidence>
<dbReference type="InterPro" id="IPR013325">
    <property type="entry name" value="RNA_pol_sigma_r2"/>
</dbReference>
<gene>
    <name evidence="8" type="ORF">AAA081_01940</name>
</gene>
<dbReference type="RefSeq" id="WP_148471943.1">
    <property type="nucleotide sequence ID" value="NZ_JAOQJD010000002.1"/>
</dbReference>
<evidence type="ECO:0000259" key="6">
    <source>
        <dbReference type="Pfam" id="PF04542"/>
    </source>
</evidence>
<dbReference type="InterPro" id="IPR014284">
    <property type="entry name" value="RNA_pol_sigma-70_dom"/>
</dbReference>